<dbReference type="Gene3D" id="3.40.395.10">
    <property type="entry name" value="Adenoviral Proteinase, Chain A"/>
    <property type="match status" value="1"/>
</dbReference>
<feature type="region of interest" description="Disordered" evidence="5">
    <location>
        <begin position="124"/>
        <end position="155"/>
    </location>
</feature>
<reference evidence="8" key="1">
    <citation type="journal article" date="2023" name="Commun. Biol.">
        <title>Genome analysis of Parmales, the sister group of diatoms, reveals the evolutionary specialization of diatoms from phago-mixotrophs to photoautotrophs.</title>
        <authorList>
            <person name="Ban H."/>
            <person name="Sato S."/>
            <person name="Yoshikawa S."/>
            <person name="Yamada K."/>
            <person name="Nakamura Y."/>
            <person name="Ichinomiya M."/>
            <person name="Sato N."/>
            <person name="Blanc-Mathieu R."/>
            <person name="Endo H."/>
            <person name="Kuwata A."/>
            <person name="Ogata H."/>
        </authorList>
    </citation>
    <scope>NUCLEOTIDE SEQUENCE [LARGE SCALE GENOMIC DNA]</scope>
    <source>
        <strain evidence="8">NIES 3700</strain>
    </source>
</reference>
<evidence type="ECO:0000256" key="2">
    <source>
        <dbReference type="ARBA" id="ARBA00022670"/>
    </source>
</evidence>
<feature type="compositionally biased region" description="Basic and acidic residues" evidence="5">
    <location>
        <begin position="370"/>
        <end position="383"/>
    </location>
</feature>
<dbReference type="EMBL" id="BRXW01000081">
    <property type="protein sequence ID" value="GMI05151.1"/>
    <property type="molecule type" value="Genomic_DNA"/>
</dbReference>
<comment type="similarity">
    <text evidence="1">Belongs to the peptidase C48 family.</text>
</comment>
<proteinExistence type="inferred from homology"/>
<dbReference type="PROSITE" id="PS50600">
    <property type="entry name" value="ULP_PROTEASE"/>
    <property type="match status" value="1"/>
</dbReference>
<dbReference type="SUPFAM" id="SSF54001">
    <property type="entry name" value="Cysteine proteinases"/>
    <property type="match status" value="1"/>
</dbReference>
<evidence type="ECO:0000259" key="6">
    <source>
        <dbReference type="PROSITE" id="PS50600"/>
    </source>
</evidence>
<sequence>MSMNQGISLGSLHGLFPSRSTGSNSASNPSSKFTMRSQSIDSAKQKHPRARRTSLTGRRKTAPGLSVRHSLQNLGQNLATSGYGPSAPVGVGSDSPSVTLSIDDATRASFAPITIDDDEYTLASQLSNNNSSNPSSNKNNLPNNNSSIIDLTSPQIRLPPPLKIDARTFKLILETTSNHLAQKGTAKSFQIFQTILNGPQSSDIERSLNRNSTRGNSQPSELTDTLNRLSSLNLTTFTFPPTSHTPAYTSFRSTLETHITHLRLGRIPNVKSTINHSRDLEEVLKSCFEVPKESKGNWGTGVPGGMMGMGYDEYLRLFEKSTPSFKIKFATLQSTNFTHHNRPSRGYSDTKSRAQTLESDITKWKSPTALKREQERREKEALEKSGPLKNLSPSDDSRVTSALSSSPSTAVLQDIDGDSITWSNFLTLRDGSWLSDEVISIYFRLLKVRDVQRVKGGLKKRYNHYFKSFFFTKLLESGKYEYKGVKRWGKKVEGGDIFELDKVLIPVNVNNMHWCLLAVDVQNKKIQYYDSLGGTGDYYLKNMLKYLGDEWMKLGKPGEFPSSEWKLVETTEDTPRQQNGYDCGVFTSTCADYISLDLDLSYTQEDITVCRRRMALKILNGEEALTLD</sequence>
<feature type="compositionally biased region" description="Polar residues" evidence="5">
    <location>
        <begin position="209"/>
        <end position="221"/>
    </location>
</feature>
<evidence type="ECO:0000256" key="1">
    <source>
        <dbReference type="ARBA" id="ARBA00005234"/>
    </source>
</evidence>
<gene>
    <name evidence="7" type="ORF">TrLO_g2269</name>
</gene>
<feature type="compositionally biased region" description="Polar residues" evidence="5">
    <location>
        <begin position="391"/>
        <end position="403"/>
    </location>
</feature>
<comment type="caution">
    <text evidence="7">The sequence shown here is derived from an EMBL/GenBank/DDBJ whole genome shotgun (WGS) entry which is preliminary data.</text>
</comment>
<dbReference type="GO" id="GO:0016929">
    <property type="term" value="F:deSUMOylase activity"/>
    <property type="evidence" value="ECO:0007669"/>
    <property type="project" value="TreeGrafter"/>
</dbReference>
<feature type="compositionally biased region" description="Low complexity" evidence="5">
    <location>
        <begin position="17"/>
        <end position="31"/>
    </location>
</feature>
<feature type="compositionally biased region" description="Low complexity" evidence="5">
    <location>
        <begin position="126"/>
        <end position="147"/>
    </location>
</feature>
<dbReference type="GO" id="GO:0005634">
    <property type="term" value="C:nucleus"/>
    <property type="evidence" value="ECO:0007669"/>
    <property type="project" value="TreeGrafter"/>
</dbReference>
<feature type="compositionally biased region" description="Basic residues" evidence="5">
    <location>
        <begin position="45"/>
        <end position="61"/>
    </location>
</feature>
<dbReference type="PANTHER" id="PTHR12606">
    <property type="entry name" value="SENTRIN/SUMO-SPECIFIC PROTEASE"/>
    <property type="match status" value="1"/>
</dbReference>
<feature type="region of interest" description="Disordered" evidence="5">
    <location>
        <begin position="201"/>
        <end position="222"/>
    </location>
</feature>
<feature type="compositionally biased region" description="Polar residues" evidence="5">
    <location>
        <begin position="32"/>
        <end position="42"/>
    </location>
</feature>
<dbReference type="Pfam" id="PF02902">
    <property type="entry name" value="Peptidase_C48"/>
    <property type="match status" value="1"/>
</dbReference>
<feature type="domain" description="Ubiquitin-like protease family profile" evidence="6">
    <location>
        <begin position="418"/>
        <end position="594"/>
    </location>
</feature>
<dbReference type="OrthoDB" id="76387at2759"/>
<dbReference type="InterPro" id="IPR003653">
    <property type="entry name" value="Peptidase_C48_C"/>
</dbReference>
<keyword evidence="2" id="KW-0645">Protease</keyword>
<protein>
    <recommendedName>
        <fullName evidence="6">Ubiquitin-like protease family profile domain-containing protein</fullName>
    </recommendedName>
</protein>
<keyword evidence="3" id="KW-0378">Hydrolase</keyword>
<dbReference type="GO" id="GO:0006508">
    <property type="term" value="P:proteolysis"/>
    <property type="evidence" value="ECO:0007669"/>
    <property type="project" value="UniProtKB-KW"/>
</dbReference>
<evidence type="ECO:0000256" key="5">
    <source>
        <dbReference type="SAM" id="MobiDB-lite"/>
    </source>
</evidence>
<dbReference type="InterPro" id="IPR038765">
    <property type="entry name" value="Papain-like_cys_pep_sf"/>
</dbReference>
<keyword evidence="4" id="KW-0788">Thiol protease</keyword>
<organism evidence="7 8">
    <name type="scientific">Triparma laevis f. longispina</name>
    <dbReference type="NCBI Taxonomy" id="1714387"/>
    <lineage>
        <taxon>Eukaryota</taxon>
        <taxon>Sar</taxon>
        <taxon>Stramenopiles</taxon>
        <taxon>Ochrophyta</taxon>
        <taxon>Bolidophyceae</taxon>
        <taxon>Parmales</taxon>
        <taxon>Triparmaceae</taxon>
        <taxon>Triparma</taxon>
    </lineage>
</organism>
<dbReference type="Proteomes" id="UP001165122">
    <property type="component" value="Unassembled WGS sequence"/>
</dbReference>
<dbReference type="PANTHER" id="PTHR12606:SF1">
    <property type="entry name" value="UBIQUITIN-LIKE-SPECIFIC PROTEASE 1A"/>
    <property type="match status" value="1"/>
</dbReference>
<name>A0A9W7CFG5_9STRA</name>
<feature type="region of interest" description="Disordered" evidence="5">
    <location>
        <begin position="363"/>
        <end position="403"/>
    </location>
</feature>
<feature type="region of interest" description="Disordered" evidence="5">
    <location>
        <begin position="1"/>
        <end position="67"/>
    </location>
</feature>
<evidence type="ECO:0000313" key="8">
    <source>
        <dbReference type="Proteomes" id="UP001165122"/>
    </source>
</evidence>
<accession>A0A9W7CFG5</accession>
<dbReference type="GO" id="GO:0016926">
    <property type="term" value="P:protein desumoylation"/>
    <property type="evidence" value="ECO:0007669"/>
    <property type="project" value="TreeGrafter"/>
</dbReference>
<evidence type="ECO:0000313" key="7">
    <source>
        <dbReference type="EMBL" id="GMI05151.1"/>
    </source>
</evidence>
<dbReference type="AlphaFoldDB" id="A0A9W7CFG5"/>
<keyword evidence="8" id="KW-1185">Reference proteome</keyword>
<evidence type="ECO:0000256" key="4">
    <source>
        <dbReference type="ARBA" id="ARBA00022807"/>
    </source>
</evidence>
<evidence type="ECO:0000256" key="3">
    <source>
        <dbReference type="ARBA" id="ARBA00022801"/>
    </source>
</evidence>